<dbReference type="EMBL" id="JAOYFB010000004">
    <property type="protein sequence ID" value="KAK4013840.1"/>
    <property type="molecule type" value="Genomic_DNA"/>
</dbReference>
<evidence type="ECO:0000256" key="1">
    <source>
        <dbReference type="ARBA" id="ARBA00004123"/>
    </source>
</evidence>
<dbReference type="SUPFAM" id="SSF57903">
    <property type="entry name" value="FYVE/PHD zinc finger"/>
    <property type="match status" value="1"/>
</dbReference>
<proteinExistence type="predicted"/>
<evidence type="ECO:0000256" key="7">
    <source>
        <dbReference type="SAM" id="MobiDB-lite"/>
    </source>
</evidence>
<name>A0ABQ9ZML5_9CRUS</name>
<evidence type="ECO:0000256" key="3">
    <source>
        <dbReference type="ARBA" id="ARBA00022771"/>
    </source>
</evidence>
<gene>
    <name evidence="9" type="ORF">OUZ56_026393</name>
</gene>
<dbReference type="Gene3D" id="3.30.40.10">
    <property type="entry name" value="Zinc/RING finger domain, C3HC4 (zinc finger)"/>
    <property type="match status" value="1"/>
</dbReference>
<dbReference type="Proteomes" id="UP001234178">
    <property type="component" value="Unassembled WGS sequence"/>
</dbReference>
<reference evidence="9 10" key="1">
    <citation type="journal article" date="2023" name="Nucleic Acids Res.">
        <title>The hologenome of Daphnia magna reveals possible DNA methylation and microbiome-mediated evolution of the host genome.</title>
        <authorList>
            <person name="Chaturvedi A."/>
            <person name="Li X."/>
            <person name="Dhandapani V."/>
            <person name="Marshall H."/>
            <person name="Kissane S."/>
            <person name="Cuenca-Cambronero M."/>
            <person name="Asole G."/>
            <person name="Calvet F."/>
            <person name="Ruiz-Romero M."/>
            <person name="Marangio P."/>
            <person name="Guigo R."/>
            <person name="Rago D."/>
            <person name="Mirbahai L."/>
            <person name="Eastwood N."/>
            <person name="Colbourne J.K."/>
            <person name="Zhou J."/>
            <person name="Mallon E."/>
            <person name="Orsini L."/>
        </authorList>
    </citation>
    <scope>NUCLEOTIDE SEQUENCE [LARGE SCALE GENOMIC DNA]</scope>
    <source>
        <strain evidence="9">LRV0_1</strain>
    </source>
</reference>
<accession>A0ABQ9ZML5</accession>
<evidence type="ECO:0000256" key="4">
    <source>
        <dbReference type="ARBA" id="ARBA00022833"/>
    </source>
</evidence>
<evidence type="ECO:0000256" key="2">
    <source>
        <dbReference type="ARBA" id="ARBA00022723"/>
    </source>
</evidence>
<dbReference type="SMART" id="SM00249">
    <property type="entry name" value="PHD"/>
    <property type="match status" value="1"/>
</dbReference>
<keyword evidence="10" id="KW-1185">Reference proteome</keyword>
<feature type="domain" description="PHD-type" evidence="8">
    <location>
        <begin position="124"/>
        <end position="174"/>
    </location>
</feature>
<dbReference type="PANTHER" id="PTHR46174:SF1">
    <property type="entry name" value="CXXC-TYPE ZINC FINGER PROTEIN 1"/>
    <property type="match status" value="1"/>
</dbReference>
<keyword evidence="3 6" id="KW-0863">Zinc-finger</keyword>
<dbReference type="InterPro" id="IPR011011">
    <property type="entry name" value="Znf_FYVE_PHD"/>
</dbReference>
<evidence type="ECO:0000256" key="6">
    <source>
        <dbReference type="PROSITE-ProRule" id="PRU00146"/>
    </source>
</evidence>
<dbReference type="Pfam" id="PF00628">
    <property type="entry name" value="PHD"/>
    <property type="match status" value="1"/>
</dbReference>
<keyword evidence="2" id="KW-0479">Metal-binding</keyword>
<evidence type="ECO:0000313" key="9">
    <source>
        <dbReference type="EMBL" id="KAK4013840.1"/>
    </source>
</evidence>
<keyword evidence="5" id="KW-0539">Nucleus</keyword>
<dbReference type="CDD" id="cd15517">
    <property type="entry name" value="PHD_TCF19_like"/>
    <property type="match status" value="1"/>
</dbReference>
<comment type="caution">
    <text evidence="9">The sequence shown here is derived from an EMBL/GenBank/DDBJ whole genome shotgun (WGS) entry which is preliminary data.</text>
</comment>
<dbReference type="PANTHER" id="PTHR46174">
    <property type="entry name" value="CXXC-TYPE ZINC FINGER PROTEIN 1"/>
    <property type="match status" value="1"/>
</dbReference>
<keyword evidence="4" id="KW-0862">Zinc</keyword>
<protein>
    <recommendedName>
        <fullName evidence="8">PHD-type domain-containing protein</fullName>
    </recommendedName>
</protein>
<evidence type="ECO:0000313" key="10">
    <source>
        <dbReference type="Proteomes" id="UP001234178"/>
    </source>
</evidence>
<dbReference type="InterPro" id="IPR001965">
    <property type="entry name" value="Znf_PHD"/>
</dbReference>
<dbReference type="InterPro" id="IPR013083">
    <property type="entry name" value="Znf_RING/FYVE/PHD"/>
</dbReference>
<organism evidence="9 10">
    <name type="scientific">Daphnia magna</name>
    <dbReference type="NCBI Taxonomy" id="35525"/>
    <lineage>
        <taxon>Eukaryota</taxon>
        <taxon>Metazoa</taxon>
        <taxon>Ecdysozoa</taxon>
        <taxon>Arthropoda</taxon>
        <taxon>Crustacea</taxon>
        <taxon>Branchiopoda</taxon>
        <taxon>Diplostraca</taxon>
        <taxon>Cladocera</taxon>
        <taxon>Anomopoda</taxon>
        <taxon>Daphniidae</taxon>
        <taxon>Daphnia</taxon>
    </lineage>
</organism>
<evidence type="ECO:0000259" key="8">
    <source>
        <dbReference type="PROSITE" id="PS50016"/>
    </source>
</evidence>
<dbReference type="PROSITE" id="PS50016">
    <property type="entry name" value="ZF_PHD_2"/>
    <property type="match status" value="1"/>
</dbReference>
<feature type="region of interest" description="Disordered" evidence="7">
    <location>
        <begin position="1"/>
        <end position="115"/>
    </location>
</feature>
<dbReference type="InterPro" id="IPR037869">
    <property type="entry name" value="Spp1/CFP1"/>
</dbReference>
<evidence type="ECO:0000256" key="5">
    <source>
        <dbReference type="ARBA" id="ARBA00023242"/>
    </source>
</evidence>
<comment type="subcellular location">
    <subcellularLocation>
        <location evidence="1">Nucleus</location>
    </subcellularLocation>
</comment>
<feature type="compositionally biased region" description="Polar residues" evidence="7">
    <location>
        <begin position="29"/>
        <end position="42"/>
    </location>
</feature>
<sequence>MNRVENYGLQKTSVSDATDEFPPTPPPSRQEQLSLIELTTPTPVDANERVTPSANAGQKPRMGTSKNSRDKNVAPAAVSRRSSKTPAVKPKTSAKPAASISALPAMPAKQKRSLKKRTEEEYDMGFCDISLCSKPNQDWIGCDNCNRWFHFRCAKIKKSDYKKEDPYVCPLCKY</sequence>
<dbReference type="InterPro" id="IPR019787">
    <property type="entry name" value="Znf_PHD-finger"/>
</dbReference>